<comment type="caution">
    <text evidence="1">The sequence shown here is derived from an EMBL/GenBank/DDBJ whole genome shotgun (WGS) entry which is preliminary data.</text>
</comment>
<accession>A0ABQ8D599</accession>
<keyword evidence="2" id="KW-1185">Reference proteome</keyword>
<evidence type="ECO:0000313" key="1">
    <source>
        <dbReference type="EMBL" id="KAH0923888.1"/>
    </source>
</evidence>
<name>A0ABQ8D599_BRANA</name>
<protein>
    <submittedName>
        <fullName evidence="1">Uncharacterized protein</fullName>
    </submittedName>
</protein>
<sequence>MSMTTRPLRIRMIQKMAQQNAADHVAVFVWSLEGGGVRWPPRRCGDGVGAFLHGVGLAIGEFGFFRGGRFSSGLDSTGILEEFGVSRGGSLSSGLSGTGRGTTTFDVLILRWKAREMRVGFIVMVMRHLEEEAKKASKEEFELKKS</sequence>
<evidence type="ECO:0000313" key="2">
    <source>
        <dbReference type="Proteomes" id="UP000824890"/>
    </source>
</evidence>
<dbReference type="Proteomes" id="UP000824890">
    <property type="component" value="Unassembled WGS sequence"/>
</dbReference>
<proteinExistence type="predicted"/>
<gene>
    <name evidence="1" type="ORF">HID58_023906</name>
</gene>
<reference evidence="1 2" key="1">
    <citation type="submission" date="2021-05" db="EMBL/GenBank/DDBJ databases">
        <title>Genome Assembly of Synthetic Allotetraploid Brassica napus Reveals Homoeologous Exchanges between Subgenomes.</title>
        <authorList>
            <person name="Davis J.T."/>
        </authorList>
    </citation>
    <scope>NUCLEOTIDE SEQUENCE [LARGE SCALE GENOMIC DNA]</scope>
    <source>
        <strain evidence="2">cv. Da-Ae</strain>
        <tissue evidence="1">Seedling</tissue>
    </source>
</reference>
<dbReference type="EMBL" id="JAGKQM010000006">
    <property type="protein sequence ID" value="KAH0923888.1"/>
    <property type="molecule type" value="Genomic_DNA"/>
</dbReference>
<organism evidence="1 2">
    <name type="scientific">Brassica napus</name>
    <name type="common">Rape</name>
    <dbReference type="NCBI Taxonomy" id="3708"/>
    <lineage>
        <taxon>Eukaryota</taxon>
        <taxon>Viridiplantae</taxon>
        <taxon>Streptophyta</taxon>
        <taxon>Embryophyta</taxon>
        <taxon>Tracheophyta</taxon>
        <taxon>Spermatophyta</taxon>
        <taxon>Magnoliopsida</taxon>
        <taxon>eudicotyledons</taxon>
        <taxon>Gunneridae</taxon>
        <taxon>Pentapetalae</taxon>
        <taxon>rosids</taxon>
        <taxon>malvids</taxon>
        <taxon>Brassicales</taxon>
        <taxon>Brassicaceae</taxon>
        <taxon>Brassiceae</taxon>
        <taxon>Brassica</taxon>
    </lineage>
</organism>